<dbReference type="KEGG" id="aei:AOY20_06550"/>
<keyword evidence="4" id="KW-1185">Reference proteome</keyword>
<name>A0A0N9WD18_9GAMM</name>
<evidence type="ECO:0000313" key="3">
    <source>
        <dbReference type="EMBL" id="ALH95224.1"/>
    </source>
</evidence>
<organism evidence="3 4">
    <name type="scientific">Acinetobacter equi</name>
    <dbReference type="NCBI Taxonomy" id="1324350"/>
    <lineage>
        <taxon>Bacteria</taxon>
        <taxon>Pseudomonadati</taxon>
        <taxon>Pseudomonadota</taxon>
        <taxon>Gammaproteobacteria</taxon>
        <taxon>Moraxellales</taxon>
        <taxon>Moraxellaceae</taxon>
        <taxon>Acinetobacter</taxon>
    </lineage>
</organism>
<proteinExistence type="predicted"/>
<feature type="region of interest" description="Disordered" evidence="1">
    <location>
        <begin position="25"/>
        <end position="46"/>
    </location>
</feature>
<dbReference type="AlphaFoldDB" id="A0A0N9WD18"/>
<protein>
    <submittedName>
        <fullName evidence="3">Uncharacterized protein</fullName>
    </submittedName>
</protein>
<feature type="chain" id="PRO_5006040086" evidence="2">
    <location>
        <begin position="23"/>
        <end position="206"/>
    </location>
</feature>
<keyword evidence="2" id="KW-0732">Signal</keyword>
<evidence type="ECO:0000256" key="1">
    <source>
        <dbReference type="SAM" id="MobiDB-lite"/>
    </source>
</evidence>
<reference evidence="3 4" key="1">
    <citation type="journal article" date="2015" name="Int. J. Syst. Evol. Microbiol.">
        <title>Acinetobacter equi sp. nov. isolated from horse faeces.</title>
        <authorList>
            <person name="Poppel M.T."/>
            <person name="Skiebe E."/>
            <person name="Laue M."/>
            <person name="Bergmann H."/>
            <person name="Ebersberger I."/>
            <person name="Garn T."/>
            <person name="Fruth A."/>
            <person name="Baumgardt S."/>
            <person name="Busse H.J."/>
            <person name="Wilharm G."/>
        </authorList>
    </citation>
    <scope>NUCLEOTIDE SEQUENCE [LARGE SCALE GENOMIC DNA]</scope>
    <source>
        <strain evidence="3 4">114</strain>
    </source>
</reference>
<dbReference type="PROSITE" id="PS51257">
    <property type="entry name" value="PROKAR_LIPOPROTEIN"/>
    <property type="match status" value="1"/>
</dbReference>
<dbReference type="Proteomes" id="UP000064939">
    <property type="component" value="Chromosome"/>
</dbReference>
<dbReference type="STRING" id="1324350.AOY20_06550"/>
<feature type="signal peptide" evidence="2">
    <location>
        <begin position="1"/>
        <end position="22"/>
    </location>
</feature>
<dbReference type="EMBL" id="CP012808">
    <property type="protein sequence ID" value="ALH95224.1"/>
    <property type="molecule type" value="Genomic_DNA"/>
</dbReference>
<dbReference type="OrthoDB" id="6717527at2"/>
<feature type="region of interest" description="Disordered" evidence="1">
    <location>
        <begin position="103"/>
        <end position="123"/>
    </location>
</feature>
<sequence length="206" mass="22671">MMNLAKISIATASLIALGTLTACQSTNSPKENVSTQKMHGKYDHEQRKHMKKMHTEQREGMKKIKAACDGKAAGTATQVQIGDKTIEGTCNLVFKADRKDFKDARAESKPMRGEHKPMQGEMRGKMGAMPSEPLTDAQRAELTKKFDQRLAQHQANQNAMAQACQGQKAGTTIQLKMGEQTINGKCEVRFQPNKPMIPAPMQTKAA</sequence>
<gene>
    <name evidence="3" type="ORF">AOY20_06550</name>
</gene>
<accession>A0A0N9WD18</accession>
<dbReference type="RefSeq" id="WP_054581118.1">
    <property type="nucleotide sequence ID" value="NZ_CP012808.1"/>
</dbReference>
<evidence type="ECO:0000313" key="4">
    <source>
        <dbReference type="Proteomes" id="UP000064939"/>
    </source>
</evidence>
<feature type="compositionally biased region" description="Polar residues" evidence="1">
    <location>
        <begin position="25"/>
        <end position="37"/>
    </location>
</feature>
<evidence type="ECO:0000256" key="2">
    <source>
        <dbReference type="SAM" id="SignalP"/>
    </source>
</evidence>